<evidence type="ECO:0000256" key="1">
    <source>
        <dbReference type="SAM" id="MobiDB-lite"/>
    </source>
</evidence>
<organism evidence="2 3">
    <name type="scientific">Novipirellula caenicola</name>
    <dbReference type="NCBI Taxonomy" id="1536901"/>
    <lineage>
        <taxon>Bacteria</taxon>
        <taxon>Pseudomonadati</taxon>
        <taxon>Planctomycetota</taxon>
        <taxon>Planctomycetia</taxon>
        <taxon>Pirellulales</taxon>
        <taxon>Pirellulaceae</taxon>
        <taxon>Novipirellula</taxon>
    </lineage>
</organism>
<dbReference type="RefSeq" id="WP_345684061.1">
    <property type="nucleotide sequence ID" value="NZ_BAABRO010000005.1"/>
</dbReference>
<evidence type="ECO:0000313" key="2">
    <source>
        <dbReference type="EMBL" id="GAA5507173.1"/>
    </source>
</evidence>
<dbReference type="EMBL" id="BAABRO010000005">
    <property type="protein sequence ID" value="GAA5507173.1"/>
    <property type="molecule type" value="Genomic_DNA"/>
</dbReference>
<feature type="region of interest" description="Disordered" evidence="1">
    <location>
        <begin position="106"/>
        <end position="146"/>
    </location>
</feature>
<reference evidence="2 3" key="1">
    <citation type="submission" date="2024-02" db="EMBL/GenBank/DDBJ databases">
        <title>Rhodopirellula caenicola NBRC 110016.</title>
        <authorList>
            <person name="Ichikawa N."/>
            <person name="Katano-Makiyama Y."/>
            <person name="Hidaka K."/>
        </authorList>
    </citation>
    <scope>NUCLEOTIDE SEQUENCE [LARGE SCALE GENOMIC DNA]</scope>
    <source>
        <strain evidence="2 3">NBRC 110016</strain>
    </source>
</reference>
<dbReference type="Proteomes" id="UP001416858">
    <property type="component" value="Unassembled WGS sequence"/>
</dbReference>
<sequence length="146" mass="15490">MSPVHSVDHCPICGGGLCGVRICGLPEPSKESATSAMTAGGNASPSPHGLVVCDECEAIWLEPDLTSRHQYPNGCDARCPVCMAPLWGDQSRWASQADLEVLGWSGCTNPELDGLPESNQPELDQPELDPSKLDQPKPNPSDSNPE</sequence>
<keyword evidence="3" id="KW-1185">Reference proteome</keyword>
<gene>
    <name evidence="2" type="ORF">Rcae01_02628</name>
</gene>
<comment type="caution">
    <text evidence="2">The sequence shown here is derived from an EMBL/GenBank/DDBJ whole genome shotgun (WGS) entry which is preliminary data.</text>
</comment>
<protein>
    <recommendedName>
        <fullName evidence="4">Transcription factor zinc-finger domain-containing protein</fullName>
    </recommendedName>
</protein>
<evidence type="ECO:0000313" key="3">
    <source>
        <dbReference type="Proteomes" id="UP001416858"/>
    </source>
</evidence>
<name>A0ABP9VUI9_9BACT</name>
<evidence type="ECO:0008006" key="4">
    <source>
        <dbReference type="Google" id="ProtNLM"/>
    </source>
</evidence>
<proteinExistence type="predicted"/>
<accession>A0ABP9VUI9</accession>